<evidence type="ECO:0000313" key="2">
    <source>
        <dbReference type="Proteomes" id="UP000464452"/>
    </source>
</evidence>
<organism evidence="1 2">
    <name type="scientific">Caloranaerobacter azorensis</name>
    <dbReference type="NCBI Taxonomy" id="116090"/>
    <lineage>
        <taxon>Bacteria</taxon>
        <taxon>Bacillati</taxon>
        <taxon>Bacillota</taxon>
        <taxon>Tissierellia</taxon>
        <taxon>Tissierellales</taxon>
        <taxon>Thermohalobacteraceae</taxon>
        <taxon>Caloranaerobacter</taxon>
    </lineage>
</organism>
<dbReference type="RefSeq" id="WP_143153560.1">
    <property type="nucleotide sequence ID" value="NZ_CP048617.1"/>
</dbReference>
<sequence>MNLIYYFLSYSNFNIDELMKIILKTVWSLIPENLIKAEIFLTSDDILQDKFSKKFGCYNKLFAYTKKTGNAYLNGH</sequence>
<dbReference type="AlphaFoldDB" id="A0A6P1YFT0"/>
<protein>
    <submittedName>
        <fullName evidence="1">Uncharacterized protein</fullName>
    </submittedName>
</protein>
<dbReference type="EMBL" id="CP048617">
    <property type="protein sequence ID" value="QIB27578.1"/>
    <property type="molecule type" value="Genomic_DNA"/>
</dbReference>
<evidence type="ECO:0000313" key="1">
    <source>
        <dbReference type="EMBL" id="QIB27578.1"/>
    </source>
</evidence>
<proteinExistence type="predicted"/>
<dbReference type="KEGG" id="cazo:G3A45_09940"/>
<reference evidence="1 2" key="1">
    <citation type="submission" date="2020-02" db="EMBL/GenBank/DDBJ databases">
        <title>Thermophilic hydrogen producing bacteria, Caloranaerobacter azorensis.</title>
        <authorList>
            <person name="Baek K."/>
        </authorList>
    </citation>
    <scope>NUCLEOTIDE SEQUENCE [LARGE SCALE GENOMIC DNA]</scope>
    <source>
        <strain evidence="1 2">T3-1</strain>
    </source>
</reference>
<gene>
    <name evidence="1" type="ORF">G3A45_09940</name>
</gene>
<name>A0A6P1YFT0_9FIRM</name>
<accession>A0A6P1YFT0</accession>
<dbReference type="Proteomes" id="UP000464452">
    <property type="component" value="Chromosome"/>
</dbReference>